<feature type="signal peptide" evidence="1">
    <location>
        <begin position="1"/>
        <end position="31"/>
    </location>
</feature>
<evidence type="ECO:0000256" key="1">
    <source>
        <dbReference type="SAM" id="SignalP"/>
    </source>
</evidence>
<feature type="chain" id="PRO_5042857193" evidence="1">
    <location>
        <begin position="32"/>
        <end position="121"/>
    </location>
</feature>
<evidence type="ECO:0000313" key="2">
    <source>
        <dbReference type="EMBL" id="WVZ92621.1"/>
    </source>
</evidence>
<dbReference type="EMBL" id="CP144753">
    <property type="protein sequence ID" value="WVZ92621.1"/>
    <property type="molecule type" value="Genomic_DNA"/>
</dbReference>
<dbReference type="Proteomes" id="UP001341281">
    <property type="component" value="Chromosome 09"/>
</dbReference>
<organism evidence="2 3">
    <name type="scientific">Paspalum notatum var. saurae</name>
    <dbReference type="NCBI Taxonomy" id="547442"/>
    <lineage>
        <taxon>Eukaryota</taxon>
        <taxon>Viridiplantae</taxon>
        <taxon>Streptophyta</taxon>
        <taxon>Embryophyta</taxon>
        <taxon>Tracheophyta</taxon>
        <taxon>Spermatophyta</taxon>
        <taxon>Magnoliopsida</taxon>
        <taxon>Liliopsida</taxon>
        <taxon>Poales</taxon>
        <taxon>Poaceae</taxon>
        <taxon>PACMAD clade</taxon>
        <taxon>Panicoideae</taxon>
        <taxon>Andropogonodae</taxon>
        <taxon>Paspaleae</taxon>
        <taxon>Paspalinae</taxon>
        <taxon>Paspalum</taxon>
    </lineage>
</organism>
<gene>
    <name evidence="2" type="ORF">U9M48_038670</name>
</gene>
<dbReference type="AlphaFoldDB" id="A0AAQ3XCA5"/>
<sequence>MLHPSNMKNNKRNMCGVLMFTLFLFAFVAQGRPHKQQQLHVVGTPRRGQQQVYHSLTNATVDDERKVVLKFCTTNTCKGFTTCYCCLNLKPHPKCYVTLTQCQAVCPTCNPKCPPVYSLAG</sequence>
<keyword evidence="1" id="KW-0732">Signal</keyword>
<reference evidence="2 3" key="1">
    <citation type="submission" date="2024-02" db="EMBL/GenBank/DDBJ databases">
        <title>High-quality chromosome-scale genome assembly of Pensacola bahiagrass (Paspalum notatum Flugge var. saurae).</title>
        <authorList>
            <person name="Vega J.M."/>
            <person name="Podio M."/>
            <person name="Orjuela J."/>
            <person name="Siena L.A."/>
            <person name="Pessino S.C."/>
            <person name="Combes M.C."/>
            <person name="Mariac C."/>
            <person name="Albertini E."/>
            <person name="Pupilli F."/>
            <person name="Ortiz J.P.A."/>
            <person name="Leblanc O."/>
        </authorList>
    </citation>
    <scope>NUCLEOTIDE SEQUENCE [LARGE SCALE GENOMIC DNA]</scope>
    <source>
        <strain evidence="2">R1</strain>
        <tissue evidence="2">Leaf</tissue>
    </source>
</reference>
<proteinExistence type="predicted"/>
<keyword evidence="3" id="KW-1185">Reference proteome</keyword>
<protein>
    <submittedName>
        <fullName evidence="2">Uncharacterized protein</fullName>
    </submittedName>
</protein>
<name>A0AAQ3XCA5_PASNO</name>
<evidence type="ECO:0000313" key="3">
    <source>
        <dbReference type="Proteomes" id="UP001341281"/>
    </source>
</evidence>
<accession>A0AAQ3XCA5</accession>